<feature type="transmembrane region" description="Helical" evidence="1">
    <location>
        <begin position="116"/>
        <end position="133"/>
    </location>
</feature>
<dbReference type="RefSeq" id="WP_058371284.1">
    <property type="nucleotide sequence ID" value="NZ_LNTB01000001.1"/>
</dbReference>
<dbReference type="EMBL" id="LNTB01000001">
    <property type="protein sequence ID" value="KSW12602.1"/>
    <property type="molecule type" value="Genomic_DNA"/>
</dbReference>
<dbReference type="AlphaFoldDB" id="A0A0V8RXB7"/>
<accession>A0A0V8RXB7</accession>
<evidence type="ECO:0000313" key="2">
    <source>
        <dbReference type="EMBL" id="KSW12602.1"/>
    </source>
</evidence>
<name>A0A0V8RXB7_PYROC</name>
<evidence type="ECO:0008006" key="4">
    <source>
        <dbReference type="Google" id="ProtNLM"/>
    </source>
</evidence>
<comment type="caution">
    <text evidence="2">The sequence shown here is derived from an EMBL/GenBank/DDBJ whole genome shotgun (WGS) entry which is preliminary data.</text>
</comment>
<dbReference type="GO" id="GO:0005886">
    <property type="term" value="C:plasma membrane"/>
    <property type="evidence" value="ECO:0007669"/>
    <property type="project" value="InterPro"/>
</dbReference>
<evidence type="ECO:0000313" key="3">
    <source>
        <dbReference type="Proteomes" id="UP000053352"/>
    </source>
</evidence>
<sequence>MGERASRIAALLAGGSVEQGMVRLEGLLLSPGRAALVSLAEAAVGVGLLAVSARASLRLLGLPVPFTLQTFALTLLVVLLGPRAWRAVAAYLAAGLAGAPVFALGGGPGYLASPSFGYLLGFLLAALVAGRLSRPYSRRALLRGALLVLPLVYLPGALWLSGWLAAAGGMAWRGAVAEALWAGVLVFLPWDVLKAVAAAEASYHLLRLLYRAGQAGRRGA</sequence>
<protein>
    <recommendedName>
        <fullName evidence="4">Biotin transporter BioY</fullName>
    </recommendedName>
</protein>
<dbReference type="PANTHER" id="PTHR34295:SF1">
    <property type="entry name" value="BIOTIN TRANSPORTER BIOY"/>
    <property type="match status" value="1"/>
</dbReference>
<keyword evidence="1" id="KW-0812">Transmembrane</keyword>
<feature type="transmembrane region" description="Helical" evidence="1">
    <location>
        <begin position="88"/>
        <end position="110"/>
    </location>
</feature>
<feature type="transmembrane region" description="Helical" evidence="1">
    <location>
        <begin position="59"/>
        <end position="81"/>
    </location>
</feature>
<dbReference type="InterPro" id="IPR003784">
    <property type="entry name" value="BioY"/>
</dbReference>
<proteinExistence type="predicted"/>
<dbReference type="GO" id="GO:0015225">
    <property type="term" value="F:biotin transmembrane transporter activity"/>
    <property type="evidence" value="ECO:0007669"/>
    <property type="project" value="InterPro"/>
</dbReference>
<keyword evidence="1" id="KW-1133">Transmembrane helix</keyword>
<gene>
    <name evidence="2" type="ORF">CF15_07785</name>
</gene>
<feature type="transmembrane region" description="Helical" evidence="1">
    <location>
        <begin position="145"/>
        <end position="167"/>
    </location>
</feature>
<keyword evidence="3" id="KW-1185">Reference proteome</keyword>
<evidence type="ECO:0000256" key="1">
    <source>
        <dbReference type="SAM" id="Phobius"/>
    </source>
</evidence>
<dbReference type="PANTHER" id="PTHR34295">
    <property type="entry name" value="BIOTIN TRANSPORTER BIOY"/>
    <property type="match status" value="1"/>
</dbReference>
<dbReference type="Gene3D" id="1.10.1760.20">
    <property type="match status" value="1"/>
</dbReference>
<reference evidence="2 3" key="1">
    <citation type="submission" date="2015-11" db="EMBL/GenBank/DDBJ databases">
        <title>Genome sequence of Pyrodictium occultum PL-19, a marine hyperthermophilic archaeon isolated from Volcano, Italy.</title>
        <authorList>
            <person name="Utturkar S."/>
            <person name="Huber H."/>
            <person name="Leptihn S."/>
            <person name="Brown S."/>
            <person name="Stetter K.O."/>
            <person name="Podar M."/>
        </authorList>
    </citation>
    <scope>NUCLEOTIDE SEQUENCE [LARGE SCALE GENOMIC DNA]</scope>
    <source>
        <strain evidence="2 3">PL-19</strain>
    </source>
</reference>
<feature type="transmembrane region" description="Helical" evidence="1">
    <location>
        <begin position="179"/>
        <end position="199"/>
    </location>
</feature>
<dbReference type="Proteomes" id="UP000053352">
    <property type="component" value="Unassembled WGS sequence"/>
</dbReference>
<feature type="transmembrane region" description="Helical" evidence="1">
    <location>
        <begin position="34"/>
        <end position="53"/>
    </location>
</feature>
<dbReference type="STRING" id="2309.CF15_07785"/>
<dbReference type="Pfam" id="PF02632">
    <property type="entry name" value="BioY"/>
    <property type="match status" value="1"/>
</dbReference>
<keyword evidence="1" id="KW-0472">Membrane</keyword>
<organism evidence="2 3">
    <name type="scientific">Pyrodictium occultum</name>
    <dbReference type="NCBI Taxonomy" id="2309"/>
    <lineage>
        <taxon>Archaea</taxon>
        <taxon>Thermoproteota</taxon>
        <taxon>Thermoprotei</taxon>
        <taxon>Desulfurococcales</taxon>
        <taxon>Pyrodictiaceae</taxon>
        <taxon>Pyrodictium</taxon>
    </lineage>
</organism>
<dbReference type="OrthoDB" id="50443at2157"/>